<dbReference type="InterPro" id="IPR029069">
    <property type="entry name" value="HotDog_dom_sf"/>
</dbReference>
<proteinExistence type="predicted"/>
<accession>A0ABP9ENK4</accession>
<evidence type="ECO:0000313" key="3">
    <source>
        <dbReference type="Proteomes" id="UP001499988"/>
    </source>
</evidence>
<sequence length="154" mass="17185">MAQFNFDDVAGMQALVSEEFGPWSNAVTIDQALINRFAELSGDDYWLHTDVEKCAKYSPFKGTIAHGFLTLILLPKMRAEQPFEVVGFNNMLNVGSDRLRFTGVVPVGAQVQSRTRLKAVEATKKGTAVTLEQHVHVVGEARPALIYDMIFMYM</sequence>
<name>A0ABP9ENK4_9GAMM</name>
<feature type="domain" description="MaoC-like" evidence="1">
    <location>
        <begin position="25"/>
        <end position="133"/>
    </location>
</feature>
<organism evidence="2 3">
    <name type="scientific">Ferrimonas pelagia</name>
    <dbReference type="NCBI Taxonomy" id="1177826"/>
    <lineage>
        <taxon>Bacteria</taxon>
        <taxon>Pseudomonadati</taxon>
        <taxon>Pseudomonadota</taxon>
        <taxon>Gammaproteobacteria</taxon>
        <taxon>Alteromonadales</taxon>
        <taxon>Ferrimonadaceae</taxon>
        <taxon>Ferrimonas</taxon>
    </lineage>
</organism>
<gene>
    <name evidence="2" type="primary">htdZ</name>
    <name evidence="2" type="ORF">GCM10023333_17240</name>
</gene>
<dbReference type="PANTHER" id="PTHR42993:SF1">
    <property type="entry name" value="MAOC-LIKE DEHYDRATASE DOMAIN-CONTAINING PROTEIN"/>
    <property type="match status" value="1"/>
</dbReference>
<dbReference type="SUPFAM" id="SSF54637">
    <property type="entry name" value="Thioesterase/thiol ester dehydrase-isomerase"/>
    <property type="match status" value="1"/>
</dbReference>
<evidence type="ECO:0000313" key="2">
    <source>
        <dbReference type="EMBL" id="GAA4883546.1"/>
    </source>
</evidence>
<dbReference type="Pfam" id="PF01575">
    <property type="entry name" value="MaoC_dehydratas"/>
    <property type="match status" value="1"/>
</dbReference>
<dbReference type="Proteomes" id="UP001499988">
    <property type="component" value="Unassembled WGS sequence"/>
</dbReference>
<dbReference type="InterPro" id="IPR039375">
    <property type="entry name" value="NodN-like"/>
</dbReference>
<dbReference type="Gene3D" id="3.10.129.10">
    <property type="entry name" value="Hotdog Thioesterase"/>
    <property type="match status" value="1"/>
</dbReference>
<reference evidence="3" key="1">
    <citation type="journal article" date="2019" name="Int. J. Syst. Evol. Microbiol.">
        <title>The Global Catalogue of Microorganisms (GCM) 10K type strain sequencing project: providing services to taxonomists for standard genome sequencing and annotation.</title>
        <authorList>
            <consortium name="The Broad Institute Genomics Platform"/>
            <consortium name="The Broad Institute Genome Sequencing Center for Infectious Disease"/>
            <person name="Wu L."/>
            <person name="Ma J."/>
        </authorList>
    </citation>
    <scope>NUCLEOTIDE SEQUENCE [LARGE SCALE GENOMIC DNA]</scope>
    <source>
        <strain evidence="3">JCM 18401</strain>
    </source>
</reference>
<dbReference type="InterPro" id="IPR002539">
    <property type="entry name" value="MaoC-like_dom"/>
</dbReference>
<dbReference type="CDD" id="cd03450">
    <property type="entry name" value="NodN"/>
    <property type="match status" value="1"/>
</dbReference>
<dbReference type="RefSeq" id="WP_345334953.1">
    <property type="nucleotide sequence ID" value="NZ_BAABJZ010000024.1"/>
</dbReference>
<dbReference type="PANTHER" id="PTHR42993">
    <property type="entry name" value="MAOC-LIKE DEHYDRATASE DOMAIN-CONTAINING PROTEIN"/>
    <property type="match status" value="1"/>
</dbReference>
<keyword evidence="3" id="KW-1185">Reference proteome</keyword>
<protein>
    <submittedName>
        <fullName evidence="2">3-hydroxyacyl-thioester dehydratase HtdZ</fullName>
    </submittedName>
</protein>
<dbReference type="EMBL" id="BAABJZ010000024">
    <property type="protein sequence ID" value="GAA4883546.1"/>
    <property type="molecule type" value="Genomic_DNA"/>
</dbReference>
<evidence type="ECO:0000259" key="1">
    <source>
        <dbReference type="Pfam" id="PF01575"/>
    </source>
</evidence>
<comment type="caution">
    <text evidence="2">The sequence shown here is derived from an EMBL/GenBank/DDBJ whole genome shotgun (WGS) entry which is preliminary data.</text>
</comment>